<reference evidence="7 8" key="1">
    <citation type="submission" date="2018-07" db="EMBL/GenBank/DDBJ databases">
        <title>Genome sequence of Roseomonas fauriae ATCC 49958.</title>
        <authorList>
            <person name="Sant'Anna F.H."/>
            <person name="Baldani J.I."/>
            <person name="Zilli J.E."/>
            <person name="Reis V.M."/>
            <person name="Hartmann A."/>
            <person name="Cruz L."/>
            <person name="de Souza E.M."/>
            <person name="de Oliveira Pedrosa F."/>
            <person name="Passaglia L.M.P."/>
        </authorList>
    </citation>
    <scope>NUCLEOTIDE SEQUENCE [LARGE SCALE GENOMIC DNA]</scope>
    <source>
        <strain evidence="7 8">ATCC 49958</strain>
    </source>
</reference>
<keyword evidence="3 6" id="KW-0812">Transmembrane</keyword>
<evidence type="ECO:0000313" key="8">
    <source>
        <dbReference type="Proteomes" id="UP000476837"/>
    </source>
</evidence>
<sequence length="372" mass="39069">MSRPSSSSWPCWCSGRPACWARAPDGRCNAMVTLSNDPSAEPSAPRAIKRRNLGWLVGRRPALAVGVLLFAVLPLVANPYQVYVGNLALIYVILAVGLNILLGLAGQLSFANGALFGVGAYATGLLRLDAGLPFWLALPAGTAITVAIGLAVALPALRLRGLYLALATIAFAQFALWTFVHWDSVTHGTAGFVMAPVDFTALGLRTTTGIYYLSLVLAVLLVAAAYGVMRSRIGRALVALRESEVAAESIAVDITRTKIVAYTLTAVYAGVAGGLFAGLLNVVVPESFNLFQIVLQFCMVVVGGLGSIAGSAIAAVLLIGMQEGLRGMQDLQEIGLGLLLLGMLLFAPGGLVQALRRWLPGWTEPHSRGGDE</sequence>
<feature type="transmembrane region" description="Helical" evidence="6">
    <location>
        <begin position="161"/>
        <end position="180"/>
    </location>
</feature>
<dbReference type="Pfam" id="PF02653">
    <property type="entry name" value="BPD_transp_2"/>
    <property type="match status" value="1"/>
</dbReference>
<dbReference type="PANTHER" id="PTHR30482:SF20">
    <property type="entry name" value="HIGH-AFFINITY BRANCHED-CHAIN AMINO ACID TRANSPORT SYSTEM PERMEASE PROTEIN LIVM"/>
    <property type="match status" value="1"/>
</dbReference>
<evidence type="ECO:0000256" key="2">
    <source>
        <dbReference type="ARBA" id="ARBA00022475"/>
    </source>
</evidence>
<feature type="transmembrane region" description="Helical" evidence="6">
    <location>
        <begin position="259"/>
        <end position="284"/>
    </location>
</feature>
<dbReference type="InterPro" id="IPR001851">
    <property type="entry name" value="ABC_transp_permease"/>
</dbReference>
<feature type="transmembrane region" description="Helical" evidence="6">
    <location>
        <begin position="290"/>
        <end position="319"/>
    </location>
</feature>
<keyword evidence="5 6" id="KW-0472">Membrane</keyword>
<feature type="transmembrane region" description="Helical" evidence="6">
    <location>
        <begin position="109"/>
        <end position="128"/>
    </location>
</feature>
<feature type="transmembrane region" description="Helical" evidence="6">
    <location>
        <begin position="209"/>
        <end position="229"/>
    </location>
</feature>
<dbReference type="PANTHER" id="PTHR30482">
    <property type="entry name" value="HIGH-AFFINITY BRANCHED-CHAIN AMINO ACID TRANSPORT SYSTEM PERMEASE"/>
    <property type="match status" value="1"/>
</dbReference>
<keyword evidence="2" id="KW-1003">Cell membrane</keyword>
<dbReference type="CDD" id="cd06581">
    <property type="entry name" value="TM_PBP1_LivM_like"/>
    <property type="match status" value="1"/>
</dbReference>
<evidence type="ECO:0000256" key="1">
    <source>
        <dbReference type="ARBA" id="ARBA00004651"/>
    </source>
</evidence>
<evidence type="ECO:0000256" key="6">
    <source>
        <dbReference type="SAM" id="Phobius"/>
    </source>
</evidence>
<evidence type="ECO:0000256" key="5">
    <source>
        <dbReference type="ARBA" id="ARBA00023136"/>
    </source>
</evidence>
<gene>
    <name evidence="7" type="ORF">DS837_27960</name>
</gene>
<feature type="transmembrane region" description="Helical" evidence="6">
    <location>
        <begin position="56"/>
        <end position="77"/>
    </location>
</feature>
<accession>A0A6L3ASF5</accession>
<evidence type="ECO:0000256" key="4">
    <source>
        <dbReference type="ARBA" id="ARBA00022989"/>
    </source>
</evidence>
<dbReference type="InterPro" id="IPR043428">
    <property type="entry name" value="LivM-like"/>
</dbReference>
<dbReference type="EMBL" id="QOKV01000028">
    <property type="protein sequence ID" value="KAA0678336.1"/>
    <property type="molecule type" value="Genomic_DNA"/>
</dbReference>
<protein>
    <submittedName>
        <fullName evidence="7">Branched-chain amino acid ABC transporter permease</fullName>
    </submittedName>
</protein>
<name>A0A6L3ASF5_AZOBR</name>
<evidence type="ECO:0000256" key="3">
    <source>
        <dbReference type="ARBA" id="ARBA00022692"/>
    </source>
</evidence>
<feature type="transmembrane region" description="Helical" evidence="6">
    <location>
        <begin position="331"/>
        <end position="355"/>
    </location>
</feature>
<feature type="transmembrane region" description="Helical" evidence="6">
    <location>
        <begin position="83"/>
        <end position="102"/>
    </location>
</feature>
<dbReference type="AlphaFoldDB" id="A0A6L3ASF5"/>
<comment type="caution">
    <text evidence="7">The sequence shown here is derived from an EMBL/GenBank/DDBJ whole genome shotgun (WGS) entry which is preliminary data.</text>
</comment>
<comment type="subcellular location">
    <subcellularLocation>
        <location evidence="1">Cell membrane</location>
        <topology evidence="1">Multi-pass membrane protein</topology>
    </subcellularLocation>
</comment>
<keyword evidence="4 6" id="KW-1133">Transmembrane helix</keyword>
<dbReference type="Proteomes" id="UP000476837">
    <property type="component" value="Unassembled WGS sequence"/>
</dbReference>
<feature type="transmembrane region" description="Helical" evidence="6">
    <location>
        <begin position="134"/>
        <end position="154"/>
    </location>
</feature>
<dbReference type="GO" id="GO:0005886">
    <property type="term" value="C:plasma membrane"/>
    <property type="evidence" value="ECO:0007669"/>
    <property type="project" value="UniProtKB-SubCell"/>
</dbReference>
<proteinExistence type="predicted"/>
<evidence type="ECO:0000313" key="7">
    <source>
        <dbReference type="EMBL" id="KAA0678336.1"/>
    </source>
</evidence>
<dbReference type="GO" id="GO:0015658">
    <property type="term" value="F:branched-chain amino acid transmembrane transporter activity"/>
    <property type="evidence" value="ECO:0007669"/>
    <property type="project" value="InterPro"/>
</dbReference>
<organism evidence="7 8">
    <name type="scientific">Azospirillum brasilense</name>
    <dbReference type="NCBI Taxonomy" id="192"/>
    <lineage>
        <taxon>Bacteria</taxon>
        <taxon>Pseudomonadati</taxon>
        <taxon>Pseudomonadota</taxon>
        <taxon>Alphaproteobacteria</taxon>
        <taxon>Rhodospirillales</taxon>
        <taxon>Azospirillaceae</taxon>
        <taxon>Azospirillum</taxon>
    </lineage>
</organism>